<proteinExistence type="inferred from homology"/>
<dbReference type="Proteomes" id="UP000324629">
    <property type="component" value="Unassembled WGS sequence"/>
</dbReference>
<evidence type="ECO:0000256" key="2">
    <source>
        <dbReference type="RuleBase" id="RU000411"/>
    </source>
</evidence>
<dbReference type="InterPro" id="IPR042178">
    <property type="entry name" value="Serpin_sf_1"/>
</dbReference>
<feature type="non-terminal residue" evidence="4">
    <location>
        <position position="1"/>
    </location>
</feature>
<dbReference type="InterPro" id="IPR023795">
    <property type="entry name" value="Serpin_CS"/>
</dbReference>
<dbReference type="PANTHER" id="PTHR11461:SF211">
    <property type="entry name" value="GH10112P-RELATED"/>
    <property type="match status" value="1"/>
</dbReference>
<dbReference type="SUPFAM" id="SSF56574">
    <property type="entry name" value="Serpins"/>
    <property type="match status" value="1"/>
</dbReference>
<dbReference type="PANTHER" id="PTHR11461">
    <property type="entry name" value="SERINE PROTEASE INHIBITOR, SERPIN"/>
    <property type="match status" value="1"/>
</dbReference>
<dbReference type="GO" id="GO:0004867">
    <property type="term" value="F:serine-type endopeptidase inhibitor activity"/>
    <property type="evidence" value="ECO:0007669"/>
    <property type="project" value="InterPro"/>
</dbReference>
<dbReference type="SMART" id="SM00093">
    <property type="entry name" value="SERPIN"/>
    <property type="match status" value="1"/>
</dbReference>
<dbReference type="Gene3D" id="2.30.39.10">
    <property type="entry name" value="Alpha-1-antitrypsin, domain 1"/>
    <property type="match status" value="1"/>
</dbReference>
<protein>
    <recommendedName>
        <fullName evidence="3">Serpin domain-containing protein</fullName>
    </recommendedName>
</protein>
<dbReference type="InterPro" id="IPR000215">
    <property type="entry name" value="Serpin_fam"/>
</dbReference>
<dbReference type="InterPro" id="IPR036186">
    <property type="entry name" value="Serpin_sf"/>
</dbReference>
<feature type="domain" description="Serpin" evidence="3">
    <location>
        <begin position="29"/>
        <end position="408"/>
    </location>
</feature>
<keyword evidence="5" id="KW-1185">Reference proteome</keyword>
<dbReference type="AlphaFoldDB" id="A0A5J4NS63"/>
<comment type="caution">
    <text evidence="4">The sequence shown here is derived from an EMBL/GenBank/DDBJ whole genome shotgun (WGS) entry which is preliminary data.</text>
</comment>
<dbReference type="Pfam" id="PF00079">
    <property type="entry name" value="Serpin"/>
    <property type="match status" value="1"/>
</dbReference>
<name>A0A5J4NS63_9TREM</name>
<dbReference type="InterPro" id="IPR042185">
    <property type="entry name" value="Serpin_sf_2"/>
</dbReference>
<evidence type="ECO:0000256" key="1">
    <source>
        <dbReference type="ARBA" id="ARBA00009500"/>
    </source>
</evidence>
<comment type="similarity">
    <text evidence="1 2">Belongs to the serpin family.</text>
</comment>
<dbReference type="GO" id="GO:0005615">
    <property type="term" value="C:extracellular space"/>
    <property type="evidence" value="ECO:0007669"/>
    <property type="project" value="InterPro"/>
</dbReference>
<evidence type="ECO:0000313" key="4">
    <source>
        <dbReference type="EMBL" id="KAA3678426.1"/>
    </source>
</evidence>
<accession>A0A5J4NS63</accession>
<evidence type="ECO:0000313" key="5">
    <source>
        <dbReference type="Proteomes" id="UP000324629"/>
    </source>
</evidence>
<organism evidence="4 5">
    <name type="scientific">Paragonimus westermani</name>
    <dbReference type="NCBI Taxonomy" id="34504"/>
    <lineage>
        <taxon>Eukaryota</taxon>
        <taxon>Metazoa</taxon>
        <taxon>Spiralia</taxon>
        <taxon>Lophotrochozoa</taxon>
        <taxon>Platyhelminthes</taxon>
        <taxon>Trematoda</taxon>
        <taxon>Digenea</taxon>
        <taxon>Plagiorchiida</taxon>
        <taxon>Troglotremata</taxon>
        <taxon>Troglotrematidae</taxon>
        <taxon>Paragonimus</taxon>
    </lineage>
</organism>
<dbReference type="Gene3D" id="3.30.497.10">
    <property type="entry name" value="Antithrombin, subunit I, domain 2"/>
    <property type="match status" value="1"/>
</dbReference>
<dbReference type="InterPro" id="IPR023796">
    <property type="entry name" value="Serpin_dom"/>
</dbReference>
<dbReference type="EMBL" id="QNGE01001106">
    <property type="protein sequence ID" value="KAA3678426.1"/>
    <property type="molecule type" value="Genomic_DNA"/>
</dbReference>
<reference evidence="4 5" key="1">
    <citation type="journal article" date="2019" name="Gigascience">
        <title>Whole-genome sequence of the oriental lung fluke Paragonimus westermani.</title>
        <authorList>
            <person name="Oey H."/>
            <person name="Zakrzewski M."/>
            <person name="Narain K."/>
            <person name="Devi K.R."/>
            <person name="Agatsuma T."/>
            <person name="Nawaratna S."/>
            <person name="Gobert G.N."/>
            <person name="Jones M.K."/>
            <person name="Ragan M.A."/>
            <person name="McManus D.P."/>
            <person name="Krause L."/>
        </authorList>
    </citation>
    <scope>NUCLEOTIDE SEQUENCE [LARGE SCALE GENOMIC DNA]</scope>
    <source>
        <strain evidence="4 5">IND2009</strain>
    </source>
</reference>
<gene>
    <name evidence="4" type="ORF">DEA37_0013859</name>
</gene>
<dbReference type="PROSITE" id="PS00284">
    <property type="entry name" value="SERPIN"/>
    <property type="match status" value="1"/>
</dbReference>
<evidence type="ECO:0000259" key="3">
    <source>
        <dbReference type="SMART" id="SM00093"/>
    </source>
</evidence>
<sequence>TVNRSGERIPGVNMTDKAAVKAAFSEFAANLYDKVIEEQGGERTKQGDTNCVGKLENVFLSPLSIYLASMMCMAGADGETLQEMHRTLRIPSHVPAEDAHMLIGPVFLKYFETPKEIEISLANRLFLLKNAKINEKFSQTLCKQYRAATDVISSLGNVEAQRKHMNHWVAENTQNKVVDLIPPGGVSANMVLAIINALYFRGSWEHAFIKEATTQEDFHCLDGSTKKIQMMYSEATYQMAELSEYEAQAIKLPFRGTNWSMLIILPNDVKGLPRLLSHLRQPGKLSAVLAMDFDKAKCELHMPRFTLAAKHPMDVKKLLEACGMRMVFTSSADLSKMCSTHNLFISDALHKAVLEVDEEGATAAAATGMMIAVICYQPSPVIRVDHPFFVALICDSNVPVFVGHVLKPEES</sequence>